<evidence type="ECO:0000313" key="1">
    <source>
        <dbReference type="EMBL" id="EAZ93303.1"/>
    </source>
</evidence>
<dbReference type="EMBL" id="AAXW01000002">
    <property type="protein sequence ID" value="EAZ93303.1"/>
    <property type="molecule type" value="Genomic_DNA"/>
</dbReference>
<sequence length="26" mass="2855">MKVSANCLAGISMPKKKKFTLKSNKT</sequence>
<organism evidence="1 2">
    <name type="scientific">Crocosphaera chwakensis CCY0110</name>
    <dbReference type="NCBI Taxonomy" id="391612"/>
    <lineage>
        <taxon>Bacteria</taxon>
        <taxon>Bacillati</taxon>
        <taxon>Cyanobacteriota</taxon>
        <taxon>Cyanophyceae</taxon>
        <taxon>Oscillatoriophycideae</taxon>
        <taxon>Chroococcales</taxon>
        <taxon>Aphanothecaceae</taxon>
        <taxon>Crocosphaera</taxon>
        <taxon>Crocosphaera chwakensis</taxon>
    </lineage>
</organism>
<dbReference type="Proteomes" id="UP000003781">
    <property type="component" value="Unassembled WGS sequence"/>
</dbReference>
<protein>
    <submittedName>
        <fullName evidence="1">Uncharacterized protein</fullName>
    </submittedName>
</protein>
<name>A3IHM1_9CHRO</name>
<comment type="caution">
    <text evidence="1">The sequence shown here is derived from an EMBL/GenBank/DDBJ whole genome shotgun (WGS) entry which is preliminary data.</text>
</comment>
<accession>A3IHM1</accession>
<keyword evidence="2" id="KW-1185">Reference proteome</keyword>
<reference evidence="1 2" key="1">
    <citation type="submission" date="2007-03" db="EMBL/GenBank/DDBJ databases">
        <authorList>
            <person name="Stal L."/>
            <person name="Ferriera S."/>
            <person name="Johnson J."/>
            <person name="Kravitz S."/>
            <person name="Beeson K."/>
            <person name="Sutton G."/>
            <person name="Rogers Y.-H."/>
            <person name="Friedman R."/>
            <person name="Frazier M."/>
            <person name="Venter J.C."/>
        </authorList>
    </citation>
    <scope>NUCLEOTIDE SEQUENCE [LARGE SCALE GENOMIC DNA]</scope>
    <source>
        <strain evidence="1 2">CCY0110</strain>
    </source>
</reference>
<proteinExistence type="predicted"/>
<evidence type="ECO:0000313" key="2">
    <source>
        <dbReference type="Proteomes" id="UP000003781"/>
    </source>
</evidence>
<gene>
    <name evidence="1" type="ORF">CY0110_15947</name>
</gene>
<dbReference type="AlphaFoldDB" id="A3IHM1"/>